<reference evidence="1" key="3">
    <citation type="submission" date="2023-05" db="EMBL/GenBank/DDBJ databases">
        <authorList>
            <person name="Smith C.H."/>
        </authorList>
    </citation>
    <scope>NUCLEOTIDE SEQUENCE</scope>
    <source>
        <strain evidence="1">CHS0354</strain>
        <tissue evidence="1">Mantle</tissue>
    </source>
</reference>
<accession>A0AAE0RYI2</accession>
<comment type="caution">
    <text evidence="1">The sequence shown here is derived from an EMBL/GenBank/DDBJ whole genome shotgun (WGS) entry which is preliminary data.</text>
</comment>
<name>A0AAE0RYI2_9BIVA</name>
<keyword evidence="2" id="KW-1185">Reference proteome</keyword>
<dbReference type="EMBL" id="JAEAOA010000819">
    <property type="protein sequence ID" value="KAK3582067.1"/>
    <property type="molecule type" value="Genomic_DNA"/>
</dbReference>
<sequence>MFHPNEEHDSFTHLSLHVLSALPHPPEKKLTARVTGNVSKFNEVNMIPYTSCEHFDTGITNCFSTFVLCRLWGLPSVNMCLVVPDFTAKGRNFGTGQCLVVPDFTAKGRNFGTGQCRTLANVKPIKPINFVLKKFQLTPEVHCTDAVRTEDNDNIIERLTTYCIVRQEHK</sequence>
<reference evidence="1" key="2">
    <citation type="journal article" date="2021" name="Genome Biol. Evol.">
        <title>Developing a high-quality reference genome for a parasitic bivalve with doubly uniparental inheritance (Bivalvia: Unionida).</title>
        <authorList>
            <person name="Smith C.H."/>
        </authorList>
    </citation>
    <scope>NUCLEOTIDE SEQUENCE</scope>
    <source>
        <strain evidence="1">CHS0354</strain>
        <tissue evidence="1">Mantle</tissue>
    </source>
</reference>
<proteinExistence type="predicted"/>
<reference evidence="1" key="1">
    <citation type="journal article" date="2021" name="Genome Biol. Evol.">
        <title>A High-Quality Reference Genome for a Parasitic Bivalve with Doubly Uniparental Inheritance (Bivalvia: Unionida).</title>
        <authorList>
            <person name="Smith C.H."/>
        </authorList>
    </citation>
    <scope>NUCLEOTIDE SEQUENCE</scope>
    <source>
        <strain evidence="1">CHS0354</strain>
    </source>
</reference>
<evidence type="ECO:0000313" key="2">
    <source>
        <dbReference type="Proteomes" id="UP001195483"/>
    </source>
</evidence>
<protein>
    <submittedName>
        <fullName evidence="1">Uncharacterized protein</fullName>
    </submittedName>
</protein>
<dbReference type="AlphaFoldDB" id="A0AAE0RYI2"/>
<evidence type="ECO:0000313" key="1">
    <source>
        <dbReference type="EMBL" id="KAK3582067.1"/>
    </source>
</evidence>
<dbReference type="Proteomes" id="UP001195483">
    <property type="component" value="Unassembled WGS sequence"/>
</dbReference>
<organism evidence="1 2">
    <name type="scientific">Potamilus streckersoni</name>
    <dbReference type="NCBI Taxonomy" id="2493646"/>
    <lineage>
        <taxon>Eukaryota</taxon>
        <taxon>Metazoa</taxon>
        <taxon>Spiralia</taxon>
        <taxon>Lophotrochozoa</taxon>
        <taxon>Mollusca</taxon>
        <taxon>Bivalvia</taxon>
        <taxon>Autobranchia</taxon>
        <taxon>Heteroconchia</taxon>
        <taxon>Palaeoheterodonta</taxon>
        <taxon>Unionida</taxon>
        <taxon>Unionoidea</taxon>
        <taxon>Unionidae</taxon>
        <taxon>Ambleminae</taxon>
        <taxon>Lampsilini</taxon>
        <taxon>Potamilus</taxon>
    </lineage>
</organism>
<gene>
    <name evidence="1" type="ORF">CHS0354_013445</name>
</gene>